<name>A0A7H9HVZ0_9SACH</name>
<dbReference type="EMBL" id="CP059272">
    <property type="protein sequence ID" value="QLQ81439.1"/>
    <property type="molecule type" value="Genomic_DNA"/>
</dbReference>
<reference evidence="1 2" key="1">
    <citation type="submission" date="2020-06" db="EMBL/GenBank/DDBJ databases">
        <title>The yeast mating-type switching endonuclease HO is a domesticated member of an unorthodox homing genetic element family.</title>
        <authorList>
            <person name="Coughlan A.Y."/>
            <person name="Lombardi L."/>
            <person name="Braun-Galleani S."/>
            <person name="Martos A.R."/>
            <person name="Galeote V."/>
            <person name="Bigey F."/>
            <person name="Dequin S."/>
            <person name="Byrne K.P."/>
            <person name="Wolfe K.H."/>
        </authorList>
    </citation>
    <scope>NUCLEOTIDE SEQUENCE [LARGE SCALE GENOMIC DNA]</scope>
    <source>
        <strain evidence="1 2">CBS2947</strain>
    </source>
</reference>
<proteinExistence type="predicted"/>
<organism evidence="1 2">
    <name type="scientific">Torulaspora globosa</name>
    <dbReference type="NCBI Taxonomy" id="48254"/>
    <lineage>
        <taxon>Eukaryota</taxon>
        <taxon>Fungi</taxon>
        <taxon>Dikarya</taxon>
        <taxon>Ascomycota</taxon>
        <taxon>Saccharomycotina</taxon>
        <taxon>Saccharomycetes</taxon>
        <taxon>Saccharomycetales</taxon>
        <taxon>Saccharomycetaceae</taxon>
        <taxon>Torulaspora</taxon>
    </lineage>
</organism>
<sequence>MTIRRDETITTNRFFEGIKNPENNAARSRVTSLSSFFSSSAIDGESRSIFGFRKFAKACLLGSGKSGKKNTSKVLTDQYAPNLSYRQDNAVLNGSQGFLYGVPDEKLCYSNYQKQLGKDGSDDTARTVCINFGCCEMFDYQLDSYGVPQRIPDLLKEDNVSEIKDLMISTISSNEEELYEGIFEQRSIVLANVPRSTGLSSILSQVCGGPLETILLHRNEIDRTLIRVELNFLTRDGAVSFMKYSRTNLFKVNGVHLVPEWKKLSELQPPPLSAEFLEDIPEVCRCLIMKKYASGNKRSKHGDNSKESALDNLDISDIKKDFETFGEIQEIAPIISRKLCISISFYCVHNAIRAMDEYENPASQLYKKYFKTWAVWYGKDITDRPCTEI</sequence>
<keyword evidence="2" id="KW-1185">Reference proteome</keyword>
<gene>
    <name evidence="1" type="ORF">HG537_0F02000</name>
</gene>
<dbReference type="AlphaFoldDB" id="A0A7H9HVZ0"/>
<evidence type="ECO:0000313" key="1">
    <source>
        <dbReference type="EMBL" id="QLQ81439.1"/>
    </source>
</evidence>
<dbReference type="Proteomes" id="UP000510647">
    <property type="component" value="Chromosome 6"/>
</dbReference>
<protein>
    <recommendedName>
        <fullName evidence="3">RRM domain-containing protein</fullName>
    </recommendedName>
</protein>
<dbReference type="OrthoDB" id="4073963at2759"/>
<accession>A0A7H9HVZ0</accession>
<evidence type="ECO:0000313" key="2">
    <source>
        <dbReference type="Proteomes" id="UP000510647"/>
    </source>
</evidence>
<evidence type="ECO:0008006" key="3">
    <source>
        <dbReference type="Google" id="ProtNLM"/>
    </source>
</evidence>